<comment type="caution">
    <text evidence="6">The sequence shown here is derived from an EMBL/GenBank/DDBJ whole genome shotgun (WGS) entry which is preliminary data.</text>
</comment>
<dbReference type="GO" id="GO:0016020">
    <property type="term" value="C:membrane"/>
    <property type="evidence" value="ECO:0007669"/>
    <property type="project" value="UniProtKB-SubCell"/>
</dbReference>
<feature type="transmembrane region" description="Helical" evidence="5">
    <location>
        <begin position="30"/>
        <end position="51"/>
    </location>
</feature>
<keyword evidence="3 5" id="KW-1133">Transmembrane helix</keyword>
<feature type="transmembrane region" description="Helical" evidence="5">
    <location>
        <begin position="88"/>
        <end position="111"/>
    </location>
</feature>
<evidence type="ECO:0000256" key="4">
    <source>
        <dbReference type="ARBA" id="ARBA00023136"/>
    </source>
</evidence>
<feature type="transmembrane region" description="Helical" evidence="5">
    <location>
        <begin position="132"/>
        <end position="157"/>
    </location>
</feature>
<gene>
    <name evidence="6" type="ORF">WJX72_010401</name>
</gene>
<dbReference type="Pfam" id="PF04479">
    <property type="entry name" value="RTA1"/>
    <property type="match status" value="1"/>
</dbReference>
<dbReference type="PANTHER" id="PTHR31465:SF1">
    <property type="entry name" value="PROTEIN RTA1-RELATED"/>
    <property type="match status" value="1"/>
</dbReference>
<comment type="subcellular location">
    <subcellularLocation>
        <location evidence="1">Membrane</location>
        <topology evidence="1">Multi-pass membrane protein</topology>
    </subcellularLocation>
</comment>
<evidence type="ECO:0000256" key="2">
    <source>
        <dbReference type="ARBA" id="ARBA00022692"/>
    </source>
</evidence>
<accession>A0AAW1Q9T8</accession>
<organism evidence="6 7">
    <name type="scientific">[Myrmecia] bisecta</name>
    <dbReference type="NCBI Taxonomy" id="41462"/>
    <lineage>
        <taxon>Eukaryota</taxon>
        <taxon>Viridiplantae</taxon>
        <taxon>Chlorophyta</taxon>
        <taxon>core chlorophytes</taxon>
        <taxon>Trebouxiophyceae</taxon>
        <taxon>Trebouxiales</taxon>
        <taxon>Trebouxiaceae</taxon>
        <taxon>Myrmecia</taxon>
    </lineage>
</organism>
<dbReference type="EMBL" id="JALJOR010000005">
    <property type="protein sequence ID" value="KAK9817152.1"/>
    <property type="molecule type" value="Genomic_DNA"/>
</dbReference>
<keyword evidence="7" id="KW-1185">Reference proteome</keyword>
<proteinExistence type="predicted"/>
<feature type="transmembrane region" description="Helical" evidence="5">
    <location>
        <begin position="217"/>
        <end position="235"/>
    </location>
</feature>
<keyword evidence="2 5" id="KW-0812">Transmembrane</keyword>
<name>A0AAW1Q9T8_9CHLO</name>
<dbReference type="Proteomes" id="UP001489004">
    <property type="component" value="Unassembled WGS sequence"/>
</dbReference>
<evidence type="ECO:0000313" key="6">
    <source>
        <dbReference type="EMBL" id="KAK9817152.1"/>
    </source>
</evidence>
<protein>
    <recommendedName>
        <fullName evidence="8">RTA1 like protein</fullName>
    </recommendedName>
</protein>
<feature type="transmembrane region" description="Helical" evidence="5">
    <location>
        <begin position="169"/>
        <end position="196"/>
    </location>
</feature>
<dbReference type="InterPro" id="IPR007568">
    <property type="entry name" value="RTA1"/>
</dbReference>
<evidence type="ECO:0008006" key="8">
    <source>
        <dbReference type="Google" id="ProtNLM"/>
    </source>
</evidence>
<evidence type="ECO:0000256" key="1">
    <source>
        <dbReference type="ARBA" id="ARBA00004141"/>
    </source>
</evidence>
<keyword evidence="4 5" id="KW-0472">Membrane</keyword>
<sequence length="291" mass="31038">MARGYVDPNFPNPNGPNDADIIIYGYRPSLVLAVLAAVLFGLAVIVAAGLLIRYKFRAMIFVTMLGAAMEVIGYAFRGLSSQKDPYHVTYFVVNYFFIVVAPVFFSAAVYLGLGRVLNLVKDQKQPVSARAVFVTFLVCDIVTTVMQVVGAALIGVAESNQKSPTTANNILLAGLALQTASFAVFLLVLTYCWAALANGCQYISSGTAGKSYQQLRPSLVLLLIVALLVQLRTAFRLAETAQGVFGYLSTHEAFFGALEFAPIALAVAGLLVLAVVLERTSGSKAVPVPLA</sequence>
<evidence type="ECO:0000256" key="3">
    <source>
        <dbReference type="ARBA" id="ARBA00022989"/>
    </source>
</evidence>
<feature type="transmembrane region" description="Helical" evidence="5">
    <location>
        <begin position="58"/>
        <end position="76"/>
    </location>
</feature>
<dbReference type="AlphaFoldDB" id="A0AAW1Q9T8"/>
<reference evidence="6 7" key="1">
    <citation type="journal article" date="2024" name="Nat. Commun.">
        <title>Phylogenomics reveals the evolutionary origins of lichenization in chlorophyte algae.</title>
        <authorList>
            <person name="Puginier C."/>
            <person name="Libourel C."/>
            <person name="Otte J."/>
            <person name="Skaloud P."/>
            <person name="Haon M."/>
            <person name="Grisel S."/>
            <person name="Petersen M."/>
            <person name="Berrin J.G."/>
            <person name="Delaux P.M."/>
            <person name="Dal Grande F."/>
            <person name="Keller J."/>
        </authorList>
    </citation>
    <scope>NUCLEOTIDE SEQUENCE [LARGE SCALE GENOMIC DNA]</scope>
    <source>
        <strain evidence="6 7">SAG 2043</strain>
    </source>
</reference>
<evidence type="ECO:0000313" key="7">
    <source>
        <dbReference type="Proteomes" id="UP001489004"/>
    </source>
</evidence>
<feature type="transmembrane region" description="Helical" evidence="5">
    <location>
        <begin position="255"/>
        <end position="277"/>
    </location>
</feature>
<evidence type="ECO:0000256" key="5">
    <source>
        <dbReference type="SAM" id="Phobius"/>
    </source>
</evidence>
<dbReference type="PANTHER" id="PTHR31465">
    <property type="entry name" value="PROTEIN RTA1-RELATED"/>
    <property type="match status" value="1"/>
</dbReference>